<evidence type="ECO:0000256" key="10">
    <source>
        <dbReference type="ARBA" id="ARBA00023242"/>
    </source>
</evidence>
<evidence type="ECO:0000256" key="3">
    <source>
        <dbReference type="ARBA" id="ARBA00022723"/>
    </source>
</evidence>
<feature type="domain" description="PHD-type" evidence="15">
    <location>
        <begin position="218"/>
        <end position="275"/>
    </location>
</feature>
<feature type="region of interest" description="Disordered" evidence="14">
    <location>
        <begin position="304"/>
        <end position="548"/>
    </location>
</feature>
<keyword evidence="4 12" id="KW-0863">Zinc-finger</keyword>
<accession>A0A251TUJ9</accession>
<sequence>MNNKRLGYREIVLGLKSKCAYNVKNETEESSQTPVQRTRKTVLGLKTNGSSLENGTTELSQTPCQHKSPRSGRKENMVTTSSRVLRSKSQEKPKVQEPVVAPSLDAGSKEKRRKKMKKTQKDNNNNNNEFSKIQRHLRYLLSRMNYEQNFIDAYVGEGWKGQSLEKIRPEKELERAKSYIHRYKLKIRDLFKQIDTSCEEGRIPETLYDSEGEIDSEDIFCAKCAQSEVQLDNDIILCDGACERGFHQYCLDPPLLKEQVPPGDEGWLCPACDCKVDCVDLLNDSMGTDLSIEDGWEKVFPETAASGNTLDDNLGLPSDDSEDDDYNPDAPQVEEDDNNNPDGPQEEEDEIDAEDSSSDESDFSSASEDLGEFAKNTLADNLGLPSDDSEDDDFNPDKPDSDAEAKKESSTSDFTSDSDDDDLGDIKNEVTSDEVHGPVVSQDEEKVIEANMENDDFAPITARRNVERLDYKRLHDEAYGNVSSDSSDEDFSDSEAPSKRKNTKGATDMKSNKKQKQSESTPVGNKLDIEDTSSSPAHKDKTGYRLSSCKKFGDATTQRLNEVFKENHYPDRGVKETLVKELNLTHRQVSKWFEKARWRLNHPEGRGKSVKSPLKPAKILVTDQTDKFCEQVLGLPSDDPEDDDLDPDERDSDDEDLKENSSSEDVGDIKNELTSDEAQEPVMSQNKESLTEGNMENGDLGPITAKRKVERLDYKKLHDEAYGNVSSDSSDEEFLDSEAPSKQKNTQGVKDMKSNKKQKQSESTPLSNKLDVEDTSSSPAHKDSSQNNGNRSSNYKRIGEAATERLNEAFKENHYPDHDGRENLAKELNLTYNQVSKWFENARWRFNHPEGRAKSVKSPLKPAEKVATKQENGVISTAPNSRKRKTNADLQASQMDSSDKTTRRSGRVRAKQS</sequence>
<dbReference type="GO" id="GO:0003677">
    <property type="term" value="F:DNA binding"/>
    <property type="evidence" value="ECO:0000318"/>
    <property type="project" value="GO_Central"/>
</dbReference>
<dbReference type="Gene3D" id="3.30.40.10">
    <property type="entry name" value="Zinc/RING finger domain, C3HC4 (zinc finger)"/>
    <property type="match status" value="1"/>
</dbReference>
<feature type="domain" description="Homeobox" evidence="16">
    <location>
        <begin position="552"/>
        <end position="603"/>
    </location>
</feature>
<comment type="similarity">
    <text evidence="2">Belongs to the PHD-associated homeobox family.</text>
</comment>
<keyword evidence="6" id="KW-0805">Transcription regulation</keyword>
<evidence type="ECO:0000259" key="15">
    <source>
        <dbReference type="PROSITE" id="PS50016"/>
    </source>
</evidence>
<keyword evidence="10 11" id="KW-0539">Nucleus</keyword>
<dbReference type="InterPro" id="IPR001356">
    <property type="entry name" value="HD"/>
</dbReference>
<dbReference type="InterPro" id="IPR011011">
    <property type="entry name" value="Znf_FYVE_PHD"/>
</dbReference>
<keyword evidence="3" id="KW-0479">Metal-binding</keyword>
<feature type="compositionally biased region" description="Polar residues" evidence="14">
    <location>
        <begin position="47"/>
        <end position="65"/>
    </location>
</feature>
<dbReference type="STRING" id="4232.A0A251TUJ9"/>
<dbReference type="CDD" id="cd00086">
    <property type="entry name" value="homeodomain"/>
    <property type="match status" value="2"/>
</dbReference>
<dbReference type="PROSITE" id="PS50071">
    <property type="entry name" value="HOMEOBOX_2"/>
    <property type="match status" value="2"/>
</dbReference>
<dbReference type="GO" id="GO:0003682">
    <property type="term" value="F:chromatin binding"/>
    <property type="evidence" value="ECO:0000318"/>
    <property type="project" value="GO_Central"/>
</dbReference>
<feature type="compositionally biased region" description="Basic and acidic residues" evidence="14">
    <location>
        <begin position="797"/>
        <end position="822"/>
    </location>
</feature>
<dbReference type="OrthoDB" id="1903104at2759"/>
<evidence type="ECO:0000256" key="9">
    <source>
        <dbReference type="ARBA" id="ARBA00023163"/>
    </source>
</evidence>
<protein>
    <submittedName>
        <fullName evidence="17">Putative homeodomain-like, Zinc finger, FYVE/PHD-type, Zinc finger, RING/FYVE/PHD-type</fullName>
    </submittedName>
</protein>
<dbReference type="EMBL" id="CM007898">
    <property type="protein sequence ID" value="OTG14584.1"/>
    <property type="molecule type" value="Genomic_DNA"/>
</dbReference>
<feature type="region of interest" description="Disordered" evidence="14">
    <location>
        <begin position="630"/>
        <end position="705"/>
    </location>
</feature>
<keyword evidence="18" id="KW-1185">Reference proteome</keyword>
<dbReference type="GO" id="GO:0045814">
    <property type="term" value="P:negative regulation of gene expression, epigenetic"/>
    <property type="evidence" value="ECO:0000318"/>
    <property type="project" value="GO_Central"/>
</dbReference>
<dbReference type="PANTHER" id="PTHR12628">
    <property type="entry name" value="POLYCOMB-LIKE TRANSCRIPTION FACTOR"/>
    <property type="match status" value="1"/>
</dbReference>
<dbReference type="Pfam" id="PF00046">
    <property type="entry name" value="Homeodomain"/>
    <property type="match status" value="2"/>
</dbReference>
<evidence type="ECO:0000256" key="4">
    <source>
        <dbReference type="ARBA" id="ARBA00022771"/>
    </source>
</evidence>
<dbReference type="PROSITE" id="PS01359">
    <property type="entry name" value="ZF_PHD_1"/>
    <property type="match status" value="1"/>
</dbReference>
<dbReference type="FunCoup" id="A0A251TUJ9">
    <property type="interactions" value="2239"/>
</dbReference>
<keyword evidence="5" id="KW-0862">Zinc</keyword>
<feature type="compositionally biased region" description="Acidic residues" evidence="14">
    <location>
        <begin position="319"/>
        <end position="362"/>
    </location>
</feature>
<evidence type="ECO:0000256" key="13">
    <source>
        <dbReference type="RuleBase" id="RU000682"/>
    </source>
</evidence>
<proteinExistence type="inferred from homology"/>
<dbReference type="InterPro" id="IPR001965">
    <property type="entry name" value="Znf_PHD"/>
</dbReference>
<dbReference type="GO" id="GO:0008270">
    <property type="term" value="F:zinc ion binding"/>
    <property type="evidence" value="ECO:0007669"/>
    <property type="project" value="UniProtKB-KW"/>
</dbReference>
<dbReference type="InterPro" id="IPR009057">
    <property type="entry name" value="Homeodomain-like_sf"/>
</dbReference>
<evidence type="ECO:0000256" key="6">
    <source>
        <dbReference type="ARBA" id="ARBA00023015"/>
    </source>
</evidence>
<evidence type="ECO:0000256" key="1">
    <source>
        <dbReference type="ARBA" id="ARBA00004123"/>
    </source>
</evidence>
<feature type="compositionally biased region" description="Basic and acidic residues" evidence="14">
    <location>
        <begin position="395"/>
        <end position="410"/>
    </location>
</feature>
<evidence type="ECO:0000256" key="11">
    <source>
        <dbReference type="PROSITE-ProRule" id="PRU00108"/>
    </source>
</evidence>
<dbReference type="InterPro" id="IPR013083">
    <property type="entry name" value="Znf_RING/FYVE/PHD"/>
</dbReference>
<dbReference type="InParanoid" id="A0A251TUJ9"/>
<dbReference type="PROSITE" id="PS50016">
    <property type="entry name" value="ZF_PHD_2"/>
    <property type="match status" value="1"/>
</dbReference>
<feature type="region of interest" description="Disordered" evidence="14">
    <location>
        <begin position="25"/>
        <end position="130"/>
    </location>
</feature>
<dbReference type="SMART" id="SM00249">
    <property type="entry name" value="PHD"/>
    <property type="match status" value="1"/>
</dbReference>
<evidence type="ECO:0000313" key="18">
    <source>
        <dbReference type="Proteomes" id="UP000215914"/>
    </source>
</evidence>
<feature type="region of interest" description="Disordered" evidence="14">
    <location>
        <begin position="850"/>
        <end position="913"/>
    </location>
</feature>
<evidence type="ECO:0000259" key="16">
    <source>
        <dbReference type="PROSITE" id="PS50071"/>
    </source>
</evidence>
<evidence type="ECO:0000313" key="17">
    <source>
        <dbReference type="EMBL" id="OTG14584.1"/>
    </source>
</evidence>
<feature type="compositionally biased region" description="Acidic residues" evidence="14">
    <location>
        <begin position="638"/>
        <end position="657"/>
    </location>
</feature>
<dbReference type="SUPFAM" id="SSF57903">
    <property type="entry name" value="FYVE/PHD zinc finger"/>
    <property type="match status" value="1"/>
</dbReference>
<dbReference type="FunFam" id="3.30.40.10:FF:000650">
    <property type="entry name" value="Homeobox protein HAT3.1"/>
    <property type="match status" value="1"/>
</dbReference>
<feature type="compositionally biased region" description="Polar residues" evidence="14">
    <location>
        <begin position="682"/>
        <end position="694"/>
    </location>
</feature>
<evidence type="ECO:0000256" key="12">
    <source>
        <dbReference type="PROSITE-ProRule" id="PRU00146"/>
    </source>
</evidence>
<name>A0A251TUJ9_HELAN</name>
<evidence type="ECO:0000256" key="8">
    <source>
        <dbReference type="ARBA" id="ARBA00023155"/>
    </source>
</evidence>
<dbReference type="GO" id="GO:0005634">
    <property type="term" value="C:nucleus"/>
    <property type="evidence" value="ECO:0000318"/>
    <property type="project" value="GO_Central"/>
</dbReference>
<dbReference type="SUPFAM" id="SSF46689">
    <property type="entry name" value="Homeodomain-like"/>
    <property type="match status" value="2"/>
</dbReference>
<comment type="subcellular location">
    <subcellularLocation>
        <location evidence="1 11 13">Nucleus</location>
    </subcellularLocation>
</comment>
<feature type="DNA-binding region" description="Homeobox" evidence="11">
    <location>
        <begin position="791"/>
        <end position="850"/>
    </location>
</feature>
<feature type="compositionally biased region" description="Basic and acidic residues" evidence="14">
    <location>
        <begin position="424"/>
        <end position="436"/>
    </location>
</feature>
<evidence type="ECO:0000256" key="14">
    <source>
        <dbReference type="SAM" id="MobiDB-lite"/>
    </source>
</evidence>
<dbReference type="SMART" id="SM00389">
    <property type="entry name" value="HOX"/>
    <property type="match status" value="2"/>
</dbReference>
<dbReference type="InterPro" id="IPR019786">
    <property type="entry name" value="Zinc_finger_PHD-type_CS"/>
</dbReference>
<dbReference type="InterPro" id="IPR045876">
    <property type="entry name" value="PRHA-like_PHD-finger"/>
</dbReference>
<gene>
    <name evidence="17" type="ORF">HannXRQ_Chr09g0251051</name>
</gene>
<feature type="compositionally biased region" description="Polar residues" evidence="14">
    <location>
        <begin position="869"/>
        <end position="880"/>
    </location>
</feature>
<evidence type="ECO:0000256" key="5">
    <source>
        <dbReference type="ARBA" id="ARBA00022833"/>
    </source>
</evidence>
<keyword evidence="9" id="KW-0804">Transcription</keyword>
<keyword evidence="7 11" id="KW-0238">DNA-binding</keyword>
<dbReference type="Gene3D" id="1.10.10.60">
    <property type="entry name" value="Homeodomain-like"/>
    <property type="match status" value="2"/>
</dbReference>
<evidence type="ECO:0000256" key="2">
    <source>
        <dbReference type="ARBA" id="ARBA00007427"/>
    </source>
</evidence>
<feature type="DNA-binding region" description="Homeobox" evidence="11">
    <location>
        <begin position="554"/>
        <end position="604"/>
    </location>
</feature>
<feature type="domain" description="Homeobox" evidence="16">
    <location>
        <begin position="789"/>
        <end position="849"/>
    </location>
</feature>
<dbReference type="Proteomes" id="UP000215914">
    <property type="component" value="Chromosome 9"/>
</dbReference>
<evidence type="ECO:0000256" key="7">
    <source>
        <dbReference type="ARBA" id="ARBA00023125"/>
    </source>
</evidence>
<dbReference type="Pfam" id="PF00628">
    <property type="entry name" value="PHD"/>
    <property type="match status" value="1"/>
</dbReference>
<dbReference type="AlphaFoldDB" id="A0A251TUJ9"/>
<dbReference type="PANTHER" id="PTHR12628:SF13">
    <property type="entry name" value="HOMEOBOX PROTEIN HAT3.1"/>
    <property type="match status" value="1"/>
</dbReference>
<feature type="compositionally biased region" description="Basic and acidic residues" evidence="14">
    <location>
        <begin position="464"/>
        <end position="478"/>
    </location>
</feature>
<feature type="region of interest" description="Disordered" evidence="14">
    <location>
        <begin position="718"/>
        <end position="822"/>
    </location>
</feature>
<feature type="compositionally biased region" description="Basic residues" evidence="14">
    <location>
        <begin position="903"/>
        <end position="913"/>
    </location>
</feature>
<organism evidence="17 18">
    <name type="scientific">Helianthus annuus</name>
    <name type="common">Common sunflower</name>
    <dbReference type="NCBI Taxonomy" id="4232"/>
    <lineage>
        <taxon>Eukaryota</taxon>
        <taxon>Viridiplantae</taxon>
        <taxon>Streptophyta</taxon>
        <taxon>Embryophyta</taxon>
        <taxon>Tracheophyta</taxon>
        <taxon>Spermatophyta</taxon>
        <taxon>Magnoliopsida</taxon>
        <taxon>eudicotyledons</taxon>
        <taxon>Gunneridae</taxon>
        <taxon>Pentapetalae</taxon>
        <taxon>asterids</taxon>
        <taxon>campanulids</taxon>
        <taxon>Asterales</taxon>
        <taxon>Asteraceae</taxon>
        <taxon>Asteroideae</taxon>
        <taxon>Heliantheae alliance</taxon>
        <taxon>Heliantheae</taxon>
        <taxon>Helianthus</taxon>
    </lineage>
</organism>
<dbReference type="CDD" id="cd15504">
    <property type="entry name" value="PHD_PRHA_like"/>
    <property type="match status" value="1"/>
</dbReference>
<feature type="compositionally biased region" description="Polar residues" evidence="14">
    <location>
        <begin position="775"/>
        <end position="795"/>
    </location>
</feature>
<reference evidence="18" key="1">
    <citation type="journal article" date="2017" name="Nature">
        <title>The sunflower genome provides insights into oil metabolism, flowering and Asterid evolution.</title>
        <authorList>
            <person name="Badouin H."/>
            <person name="Gouzy J."/>
            <person name="Grassa C.J."/>
            <person name="Murat F."/>
            <person name="Staton S.E."/>
            <person name="Cottret L."/>
            <person name="Lelandais-Briere C."/>
            <person name="Owens G.L."/>
            <person name="Carrere S."/>
            <person name="Mayjonade B."/>
            <person name="Legrand L."/>
            <person name="Gill N."/>
            <person name="Kane N.C."/>
            <person name="Bowers J.E."/>
            <person name="Hubner S."/>
            <person name="Bellec A."/>
            <person name="Berard A."/>
            <person name="Berges H."/>
            <person name="Blanchet N."/>
            <person name="Boniface M.C."/>
            <person name="Brunel D."/>
            <person name="Catrice O."/>
            <person name="Chaidir N."/>
            <person name="Claudel C."/>
            <person name="Donnadieu C."/>
            <person name="Faraut T."/>
            <person name="Fievet G."/>
            <person name="Helmstetter N."/>
            <person name="King M."/>
            <person name="Knapp S.J."/>
            <person name="Lai Z."/>
            <person name="Le Paslier M.C."/>
            <person name="Lippi Y."/>
            <person name="Lorenzon L."/>
            <person name="Mandel J.R."/>
            <person name="Marage G."/>
            <person name="Marchand G."/>
            <person name="Marquand E."/>
            <person name="Bret-Mestries E."/>
            <person name="Morien E."/>
            <person name="Nambeesan S."/>
            <person name="Nguyen T."/>
            <person name="Pegot-Espagnet P."/>
            <person name="Pouilly N."/>
            <person name="Raftis F."/>
            <person name="Sallet E."/>
            <person name="Schiex T."/>
            <person name="Thomas J."/>
            <person name="Vandecasteele C."/>
            <person name="Vares D."/>
            <person name="Vear F."/>
            <person name="Vautrin S."/>
            <person name="Crespi M."/>
            <person name="Mangin B."/>
            <person name="Burke J.M."/>
            <person name="Salse J."/>
            <person name="Munos S."/>
            <person name="Vincourt P."/>
            <person name="Rieseberg L.H."/>
            <person name="Langlade N.B."/>
        </authorList>
    </citation>
    <scope>NUCLEOTIDE SEQUENCE [LARGE SCALE GENOMIC DNA]</scope>
    <source>
        <strain evidence="18">cv. SF193</strain>
    </source>
</reference>
<keyword evidence="8 11" id="KW-0371">Homeobox</keyword>
<dbReference type="InterPro" id="IPR019787">
    <property type="entry name" value="Znf_PHD-finger"/>
</dbReference>